<dbReference type="GO" id="GO:0003677">
    <property type="term" value="F:DNA binding"/>
    <property type="evidence" value="ECO:0007669"/>
    <property type="project" value="UniProtKB-KW"/>
</dbReference>
<dbReference type="NCBIfam" id="NF033788">
    <property type="entry name" value="HTH_metalloreg"/>
    <property type="match status" value="1"/>
</dbReference>
<dbReference type="InterPro" id="IPR036390">
    <property type="entry name" value="WH_DNA-bd_sf"/>
</dbReference>
<dbReference type="PROSITE" id="PS50987">
    <property type="entry name" value="HTH_ARSR_2"/>
    <property type="match status" value="1"/>
</dbReference>
<evidence type="ECO:0000313" key="5">
    <source>
        <dbReference type="EMBL" id="OFW33270.1"/>
    </source>
</evidence>
<reference evidence="5 6" key="1">
    <citation type="journal article" date="2016" name="Nat. Commun.">
        <title>Thousands of microbial genomes shed light on interconnected biogeochemical processes in an aquifer system.</title>
        <authorList>
            <person name="Anantharaman K."/>
            <person name="Brown C.T."/>
            <person name="Hug L.A."/>
            <person name="Sharon I."/>
            <person name="Castelle C.J."/>
            <person name="Probst A.J."/>
            <person name="Thomas B.C."/>
            <person name="Singh A."/>
            <person name="Wilkins M.J."/>
            <person name="Karaoz U."/>
            <person name="Brodie E.L."/>
            <person name="Williams K.H."/>
            <person name="Hubbard S.S."/>
            <person name="Banfield J.F."/>
        </authorList>
    </citation>
    <scope>NUCLEOTIDE SEQUENCE [LARGE SCALE GENOMIC DNA]</scope>
</reference>
<dbReference type="PANTHER" id="PTHR33154:SF33">
    <property type="entry name" value="TRANSCRIPTIONAL REPRESSOR SDPR"/>
    <property type="match status" value="1"/>
</dbReference>
<dbReference type="SMART" id="SM00418">
    <property type="entry name" value="HTH_ARSR"/>
    <property type="match status" value="1"/>
</dbReference>
<sequence>MEELSVKQLFKALANPARVEILKVLSAAQNGQGANVSNGETSVNIIVDKISLSPSTISHHLNVLKKAGVVHARKERQWIFYSINREPLDKMREFLAEL</sequence>
<proteinExistence type="predicted"/>
<dbReference type="SUPFAM" id="SSF46785">
    <property type="entry name" value="Winged helix' DNA-binding domain"/>
    <property type="match status" value="1"/>
</dbReference>
<dbReference type="Gene3D" id="1.10.10.10">
    <property type="entry name" value="Winged helix-like DNA-binding domain superfamily/Winged helix DNA-binding domain"/>
    <property type="match status" value="1"/>
</dbReference>
<evidence type="ECO:0000256" key="1">
    <source>
        <dbReference type="ARBA" id="ARBA00023015"/>
    </source>
</evidence>
<dbReference type="Pfam" id="PF01022">
    <property type="entry name" value="HTH_5"/>
    <property type="match status" value="1"/>
</dbReference>
<evidence type="ECO:0000313" key="6">
    <source>
        <dbReference type="Proteomes" id="UP000178086"/>
    </source>
</evidence>
<accession>A0A1F2UJU8</accession>
<dbReference type="InterPro" id="IPR011991">
    <property type="entry name" value="ArsR-like_HTH"/>
</dbReference>
<gene>
    <name evidence="5" type="ORF">A2074_05105</name>
</gene>
<dbReference type="PANTHER" id="PTHR33154">
    <property type="entry name" value="TRANSCRIPTIONAL REGULATOR, ARSR FAMILY"/>
    <property type="match status" value="1"/>
</dbReference>
<dbReference type="InterPro" id="IPR036388">
    <property type="entry name" value="WH-like_DNA-bd_sf"/>
</dbReference>
<name>A0A1F2UJU8_9ACTN</name>
<evidence type="ECO:0000256" key="3">
    <source>
        <dbReference type="ARBA" id="ARBA00023163"/>
    </source>
</evidence>
<feature type="domain" description="HTH arsR-type" evidence="4">
    <location>
        <begin position="1"/>
        <end position="98"/>
    </location>
</feature>
<evidence type="ECO:0000259" key="4">
    <source>
        <dbReference type="PROSITE" id="PS50987"/>
    </source>
</evidence>
<comment type="caution">
    <text evidence="5">The sequence shown here is derived from an EMBL/GenBank/DDBJ whole genome shotgun (WGS) entry which is preliminary data.</text>
</comment>
<dbReference type="InterPro" id="IPR051081">
    <property type="entry name" value="HTH_MetalResp_TranReg"/>
</dbReference>
<dbReference type="GO" id="GO:0003700">
    <property type="term" value="F:DNA-binding transcription factor activity"/>
    <property type="evidence" value="ECO:0007669"/>
    <property type="project" value="InterPro"/>
</dbReference>
<dbReference type="EMBL" id="MELI01000071">
    <property type="protein sequence ID" value="OFW33270.1"/>
    <property type="molecule type" value="Genomic_DNA"/>
</dbReference>
<protein>
    <recommendedName>
        <fullName evidence="4">HTH arsR-type domain-containing protein</fullName>
    </recommendedName>
</protein>
<dbReference type="InterPro" id="IPR001845">
    <property type="entry name" value="HTH_ArsR_DNA-bd_dom"/>
</dbReference>
<keyword evidence="3" id="KW-0804">Transcription</keyword>
<evidence type="ECO:0000256" key="2">
    <source>
        <dbReference type="ARBA" id="ARBA00023125"/>
    </source>
</evidence>
<dbReference type="AlphaFoldDB" id="A0A1F2UJU8"/>
<dbReference type="CDD" id="cd00090">
    <property type="entry name" value="HTH_ARSR"/>
    <property type="match status" value="1"/>
</dbReference>
<organism evidence="5 6">
    <name type="scientific">Candidatus Aquicultor primus</name>
    <dbReference type="NCBI Taxonomy" id="1797195"/>
    <lineage>
        <taxon>Bacteria</taxon>
        <taxon>Bacillati</taxon>
        <taxon>Actinomycetota</taxon>
        <taxon>Candidatus Aquicultoria</taxon>
        <taxon>Candidatus Aquicultorales</taxon>
        <taxon>Candidatus Aquicultoraceae</taxon>
        <taxon>Candidatus Aquicultor</taxon>
    </lineage>
</organism>
<keyword evidence="2" id="KW-0238">DNA-binding</keyword>
<keyword evidence="1" id="KW-0805">Transcription regulation</keyword>
<dbReference type="Proteomes" id="UP000178086">
    <property type="component" value="Unassembled WGS sequence"/>
</dbReference>